<dbReference type="RefSeq" id="WP_339094323.1">
    <property type="nucleotide sequence ID" value="NZ_CP149782.1"/>
</dbReference>
<keyword evidence="1" id="KW-0805">Transcription regulation</keyword>
<name>A0AAU6PYV6_9DEIO</name>
<dbReference type="EMBL" id="CP149782">
    <property type="protein sequence ID" value="WYF43556.1"/>
    <property type="molecule type" value="Genomic_DNA"/>
</dbReference>
<evidence type="ECO:0000313" key="6">
    <source>
        <dbReference type="EMBL" id="WYF43556.1"/>
    </source>
</evidence>
<feature type="domain" description="HTH tetR-type" evidence="5">
    <location>
        <begin position="16"/>
        <end position="76"/>
    </location>
</feature>
<sequence>MTTLLMTTLPRRLSAQERSQQILELAARLFIERGFEGVTMADLAHELQTSRPTIYTYFPSTEAILHELLEQRLTRLLAKLDPLLRDLTPGSPEQQNITEVIFRFLLTESDTLRLLHSGGAPTFQHRRHAFLDELGQRLTLSPEMRVSRDPQLLLLLTTLLESLALRAVTDPTLDTEQLLPSLNTFVLGSVTALNAEAD</sequence>
<dbReference type="PROSITE" id="PS50977">
    <property type="entry name" value="HTH_TETR_2"/>
    <property type="match status" value="1"/>
</dbReference>
<dbReference type="FunFam" id="1.10.10.60:FF:000141">
    <property type="entry name" value="TetR family transcriptional regulator"/>
    <property type="match status" value="1"/>
</dbReference>
<evidence type="ECO:0000256" key="1">
    <source>
        <dbReference type="ARBA" id="ARBA00023015"/>
    </source>
</evidence>
<evidence type="ECO:0000256" key="2">
    <source>
        <dbReference type="ARBA" id="ARBA00023125"/>
    </source>
</evidence>
<dbReference type="AlphaFoldDB" id="A0AAU6PYV6"/>
<dbReference type="InterPro" id="IPR001647">
    <property type="entry name" value="HTH_TetR"/>
</dbReference>
<evidence type="ECO:0000256" key="4">
    <source>
        <dbReference type="PROSITE-ProRule" id="PRU00335"/>
    </source>
</evidence>
<keyword evidence="2 4" id="KW-0238">DNA-binding</keyword>
<dbReference type="InterPro" id="IPR050109">
    <property type="entry name" value="HTH-type_TetR-like_transc_reg"/>
</dbReference>
<reference evidence="6" key="1">
    <citation type="submission" date="2024-03" db="EMBL/GenBank/DDBJ databases">
        <title>Deinococcus weizhi sp. nov., isolated from human skin.</title>
        <authorList>
            <person name="Wei Z."/>
            <person name="Tian F."/>
            <person name="Yang C."/>
            <person name="Xin L.T."/>
            <person name="Wen Z.J."/>
            <person name="Lan K.C."/>
            <person name="Yu L."/>
            <person name="Zhe W."/>
            <person name="Dan F.D."/>
            <person name="Jun W."/>
            <person name="Rui Z."/>
            <person name="Yong X.J."/>
            <person name="Ting Y."/>
            <person name="Wei X."/>
            <person name="Xu Z.G."/>
            <person name="Xin Z."/>
            <person name="Dong F.G."/>
            <person name="Ni X.M."/>
            <person name="Zheng M.G."/>
            <person name="Chun Y."/>
            <person name="Qian W.X."/>
        </authorList>
    </citation>
    <scope>NUCLEOTIDE SEQUENCE</scope>
    <source>
        <strain evidence="6">VB142</strain>
    </source>
</reference>
<protein>
    <submittedName>
        <fullName evidence="6">Helix-turn-helix domain-containing protein</fullName>
    </submittedName>
</protein>
<dbReference type="InterPro" id="IPR009057">
    <property type="entry name" value="Homeodomain-like_sf"/>
</dbReference>
<feature type="DNA-binding region" description="H-T-H motif" evidence="4">
    <location>
        <begin position="39"/>
        <end position="58"/>
    </location>
</feature>
<gene>
    <name evidence="6" type="ORF">WDJ50_08970</name>
</gene>
<dbReference type="Gene3D" id="1.10.357.10">
    <property type="entry name" value="Tetracycline Repressor, domain 2"/>
    <property type="match status" value="1"/>
</dbReference>
<keyword evidence="3" id="KW-0804">Transcription</keyword>
<dbReference type="Pfam" id="PF00440">
    <property type="entry name" value="TetR_N"/>
    <property type="match status" value="1"/>
</dbReference>
<dbReference type="GO" id="GO:0003700">
    <property type="term" value="F:DNA-binding transcription factor activity"/>
    <property type="evidence" value="ECO:0007669"/>
    <property type="project" value="TreeGrafter"/>
</dbReference>
<evidence type="ECO:0000256" key="3">
    <source>
        <dbReference type="ARBA" id="ARBA00023163"/>
    </source>
</evidence>
<proteinExistence type="predicted"/>
<dbReference type="GO" id="GO:0000976">
    <property type="term" value="F:transcription cis-regulatory region binding"/>
    <property type="evidence" value="ECO:0007669"/>
    <property type="project" value="TreeGrafter"/>
</dbReference>
<organism evidence="6">
    <name type="scientific">Deinococcus sp. VB142</name>
    <dbReference type="NCBI Taxonomy" id="3112952"/>
    <lineage>
        <taxon>Bacteria</taxon>
        <taxon>Thermotogati</taxon>
        <taxon>Deinococcota</taxon>
        <taxon>Deinococci</taxon>
        <taxon>Deinococcales</taxon>
        <taxon>Deinococcaceae</taxon>
        <taxon>Deinococcus</taxon>
    </lineage>
</organism>
<dbReference type="PANTHER" id="PTHR30055">
    <property type="entry name" value="HTH-TYPE TRANSCRIPTIONAL REGULATOR RUTR"/>
    <property type="match status" value="1"/>
</dbReference>
<evidence type="ECO:0000259" key="5">
    <source>
        <dbReference type="PROSITE" id="PS50977"/>
    </source>
</evidence>
<accession>A0AAU6PYV6</accession>
<dbReference type="PRINTS" id="PR00455">
    <property type="entry name" value="HTHTETR"/>
</dbReference>
<dbReference type="SUPFAM" id="SSF46689">
    <property type="entry name" value="Homeodomain-like"/>
    <property type="match status" value="1"/>
</dbReference>
<dbReference type="PANTHER" id="PTHR30055:SF184">
    <property type="entry name" value="HTH-TYPE TRANSCRIPTIONAL REGULATOR ETHR"/>
    <property type="match status" value="1"/>
</dbReference>